<dbReference type="Pfam" id="PF25147">
    <property type="entry name" value="Ribophorin_II_C"/>
    <property type="match status" value="1"/>
</dbReference>
<feature type="domain" description="Ribophorin II N-terminal" evidence="11">
    <location>
        <begin position="33"/>
        <end position="307"/>
    </location>
</feature>
<dbReference type="EMBL" id="LR746273">
    <property type="protein sequence ID" value="CAA7403243.1"/>
    <property type="molecule type" value="Genomic_DNA"/>
</dbReference>
<protein>
    <recommendedName>
        <fullName evidence="10">Dolichyl-diphosphooligosaccharide--protein glycosyltransferase subunit 2</fullName>
    </recommendedName>
    <alternativeName>
        <fullName evidence="10">Ribophorin-2</fullName>
    </alternativeName>
</protein>
<dbReference type="PANTHER" id="PTHR12640:SF0">
    <property type="entry name" value="DOLICHYL-DIPHOSPHOOLIGOSACCHARIDE--PROTEIN GLYCOSYLTRANSFERASE SUBUNIT 2"/>
    <property type="match status" value="1"/>
</dbReference>
<evidence type="ECO:0000256" key="5">
    <source>
        <dbReference type="ARBA" id="ARBA00022692"/>
    </source>
</evidence>
<dbReference type="OrthoDB" id="432292at2759"/>
<dbReference type="Pfam" id="PF05817">
    <property type="entry name" value="Ribophorin_II"/>
    <property type="match status" value="1"/>
</dbReference>
<sequence length="692" mass="75714">MAGNMRLLAVLCLISLCLSAYGRAAAVAPIKLDAHRSAALEAFVPFDGSFGGLEETYEALRTYQILGLDKGADIRHATCPLVLESLSSSSSSLKDIFDSLRVNTILQCKIDANKIKEVTSKLQIVVRDATSLVDLYLAVESMLLIKEEGFTVVPGDTDGIFHSIKSFSQSDGRWRYSANGGEASTYAAGLALEALAGVISLSTNEIDQSMISIVKNDIVKLFDIIESYDDGAMYFDEKQVDAREYRGPLSTTSSVIRGITKFAAVASGKLDIPREKIVGLAKFFLSIGVPGNAKDLFHQVDSLSYLENNRVGVPLIVSLPGAALSLTSKDQLKVKVTTVFGSRAPPLTVKLVQALDSDSKNIPALEDKELNFDAENLVHSLDIVSLNVDMGKYSLFFKILLHESKHESIYATARSVQLPLVVMGLLKIDGLEIAVLDTDVTETQKKLDLSKENAVSLSASHLQKLSLTFQLTTPLGHVFNSQQRFLKLRHESKVEHIFLVGRDDRRFKIVLDFLGLVEKFYYLSGRYEIELTVGDVAMENSFFLAIGHLELDLPEAPEKAARPPPQPVDAYLRFGPKAEISHIFRAPEKRPPKELSVAFLVLTLLPLLVFIVGLLRLGVNLKNFPSSAVPALLAILFHVGIGAVLSLYVLFWLKLDLFIALKALAFLGAFLVLVGHRTLTHLASTAAKLKSS</sequence>
<evidence type="ECO:0000259" key="12">
    <source>
        <dbReference type="Pfam" id="PF23860"/>
    </source>
</evidence>
<evidence type="ECO:0000313" key="15">
    <source>
        <dbReference type="EMBL" id="CAA7403243.1"/>
    </source>
</evidence>
<evidence type="ECO:0000256" key="8">
    <source>
        <dbReference type="ARBA" id="ARBA00022989"/>
    </source>
</evidence>
<evidence type="ECO:0000256" key="3">
    <source>
        <dbReference type="ARBA" id="ARBA00004922"/>
    </source>
</evidence>
<dbReference type="Proteomes" id="UP000663760">
    <property type="component" value="Chromosome 10"/>
</dbReference>
<dbReference type="InterPro" id="IPR055375">
    <property type="entry name" value="Ribophorin_II_2nd"/>
</dbReference>
<feature type="domain" description="Ribophorin II C-terminal" evidence="14">
    <location>
        <begin position="584"/>
        <end position="684"/>
    </location>
</feature>
<dbReference type="InterPro" id="IPR008814">
    <property type="entry name" value="Swp1"/>
</dbReference>
<feature type="domain" description="Ribophorin II third" evidence="12">
    <location>
        <begin position="431"/>
        <end position="551"/>
    </location>
</feature>
<keyword evidence="6 10" id="KW-0732">Signal</keyword>
<comment type="similarity">
    <text evidence="4 10">Belongs to the SWP1 family.</text>
</comment>
<evidence type="ECO:0000256" key="6">
    <source>
        <dbReference type="ARBA" id="ARBA00022729"/>
    </source>
</evidence>
<dbReference type="Pfam" id="PF23861">
    <property type="entry name" value="Ribophorin_II_2nd"/>
    <property type="match status" value="1"/>
</dbReference>
<keyword evidence="16" id="KW-1185">Reference proteome</keyword>
<feature type="domain" description="Ribophorin II second" evidence="13">
    <location>
        <begin position="315"/>
        <end position="422"/>
    </location>
</feature>
<dbReference type="UniPathway" id="UPA00378"/>
<keyword evidence="8 10" id="KW-1133">Transmembrane helix</keyword>
<dbReference type="PANTHER" id="PTHR12640">
    <property type="entry name" value="RIBOPHORIN II"/>
    <property type="match status" value="1"/>
</dbReference>
<evidence type="ECO:0000259" key="11">
    <source>
        <dbReference type="Pfam" id="PF05817"/>
    </source>
</evidence>
<evidence type="ECO:0000259" key="14">
    <source>
        <dbReference type="Pfam" id="PF25147"/>
    </source>
</evidence>
<evidence type="ECO:0000256" key="7">
    <source>
        <dbReference type="ARBA" id="ARBA00022824"/>
    </source>
</evidence>
<evidence type="ECO:0000256" key="9">
    <source>
        <dbReference type="ARBA" id="ARBA00023136"/>
    </source>
</evidence>
<comment type="pathway">
    <text evidence="3 10">Protein modification; protein glycosylation.</text>
</comment>
<gene>
    <name evidence="15" type="ORF">SI8410_10013921</name>
</gene>
<evidence type="ECO:0000256" key="10">
    <source>
        <dbReference type="RuleBase" id="RU366029"/>
    </source>
</evidence>
<comment type="subcellular location">
    <subcellularLocation>
        <location evidence="2 10">Endoplasmic reticulum membrane</location>
        <topology evidence="2 10">Multi-pass membrane protein</topology>
    </subcellularLocation>
</comment>
<keyword evidence="9 10" id="KW-0472">Membrane</keyword>
<proteinExistence type="inferred from homology"/>
<dbReference type="Pfam" id="PF23860">
    <property type="entry name" value="Ribophorin_II_3rd"/>
    <property type="match status" value="1"/>
</dbReference>
<name>A0A7I8KZL5_SPIIN</name>
<feature type="transmembrane region" description="Helical" evidence="10">
    <location>
        <begin position="595"/>
        <end position="619"/>
    </location>
</feature>
<evidence type="ECO:0000259" key="13">
    <source>
        <dbReference type="Pfam" id="PF23861"/>
    </source>
</evidence>
<evidence type="ECO:0000256" key="1">
    <source>
        <dbReference type="ARBA" id="ARBA00002791"/>
    </source>
</evidence>
<evidence type="ECO:0000256" key="2">
    <source>
        <dbReference type="ARBA" id="ARBA00004477"/>
    </source>
</evidence>
<comment type="subunit">
    <text evidence="10">Component of the oligosaccharyltransferase (OST) complex.</text>
</comment>
<accession>A0A7I8KZL5</accession>
<feature type="transmembrane region" description="Helical" evidence="10">
    <location>
        <begin position="657"/>
        <end position="674"/>
    </location>
</feature>
<dbReference type="AlphaFoldDB" id="A0A7I8KZL5"/>
<evidence type="ECO:0000256" key="4">
    <source>
        <dbReference type="ARBA" id="ARBA00009038"/>
    </source>
</evidence>
<dbReference type="GO" id="GO:0006487">
    <property type="term" value="P:protein N-linked glycosylation"/>
    <property type="evidence" value="ECO:0007669"/>
    <property type="project" value="UniProtKB-UniRule"/>
</dbReference>
<dbReference type="InterPro" id="IPR055374">
    <property type="entry name" value="Ribophorin_II_3rd"/>
</dbReference>
<dbReference type="GO" id="GO:0008250">
    <property type="term" value="C:oligosaccharyltransferase complex"/>
    <property type="evidence" value="ECO:0007669"/>
    <property type="project" value="UniProtKB-UniRule"/>
</dbReference>
<dbReference type="InterPro" id="IPR055373">
    <property type="entry name" value="Ribophorin_II_N"/>
</dbReference>
<dbReference type="InterPro" id="IPR056790">
    <property type="entry name" value="Ribophorin_II_C"/>
</dbReference>
<organism evidence="15 16">
    <name type="scientific">Spirodela intermedia</name>
    <name type="common">Intermediate duckweed</name>
    <dbReference type="NCBI Taxonomy" id="51605"/>
    <lineage>
        <taxon>Eukaryota</taxon>
        <taxon>Viridiplantae</taxon>
        <taxon>Streptophyta</taxon>
        <taxon>Embryophyta</taxon>
        <taxon>Tracheophyta</taxon>
        <taxon>Spermatophyta</taxon>
        <taxon>Magnoliopsida</taxon>
        <taxon>Liliopsida</taxon>
        <taxon>Araceae</taxon>
        <taxon>Lemnoideae</taxon>
        <taxon>Spirodela</taxon>
    </lineage>
</organism>
<comment type="function">
    <text evidence="1 10">Subunit of the oligosaccharyl transferase (OST) complex that catalyzes the initial transfer of a defined glycan (Glc(3)Man(9)GlcNAc(2) in eukaryotes) from the lipid carrier dolichol-pyrophosphate to an asparagine residue within an Asn-X-Ser/Thr consensus motif in nascent polypeptide chains, the first step in protein N-glycosylation. N-glycosylation occurs cotranslationally and the complex associates with the Sec61 complex at the channel-forming translocon complex that mediates protein translocation across the endoplasmic reticulum (ER). All subunits are required for a maximal enzyme activity.</text>
</comment>
<feature type="chain" id="PRO_5029946989" description="Dolichyl-diphosphooligosaccharide--protein glycosyltransferase subunit 2" evidence="10">
    <location>
        <begin position="25"/>
        <end position="692"/>
    </location>
</feature>
<feature type="transmembrane region" description="Helical" evidence="10">
    <location>
        <begin position="631"/>
        <end position="651"/>
    </location>
</feature>
<reference evidence="15" key="1">
    <citation type="submission" date="2020-02" db="EMBL/GenBank/DDBJ databases">
        <authorList>
            <person name="Scholz U."/>
            <person name="Mascher M."/>
            <person name="Fiebig A."/>
        </authorList>
    </citation>
    <scope>NUCLEOTIDE SEQUENCE</scope>
</reference>
<keyword evidence="5 10" id="KW-0812">Transmembrane</keyword>
<feature type="signal peptide" evidence="10">
    <location>
        <begin position="1"/>
        <end position="24"/>
    </location>
</feature>
<keyword evidence="7 10" id="KW-0256">Endoplasmic reticulum</keyword>
<evidence type="ECO:0000313" key="16">
    <source>
        <dbReference type="Proteomes" id="UP000663760"/>
    </source>
</evidence>